<organism evidence="1 2">
    <name type="scientific">Aduncisulcus paluster</name>
    <dbReference type="NCBI Taxonomy" id="2918883"/>
    <lineage>
        <taxon>Eukaryota</taxon>
        <taxon>Metamonada</taxon>
        <taxon>Carpediemonas-like organisms</taxon>
        <taxon>Aduncisulcus</taxon>
    </lineage>
</organism>
<comment type="caution">
    <text evidence="1">The sequence shown here is derived from an EMBL/GenBank/DDBJ whole genome shotgun (WGS) entry which is preliminary data.</text>
</comment>
<evidence type="ECO:0000313" key="2">
    <source>
        <dbReference type="Proteomes" id="UP001057375"/>
    </source>
</evidence>
<protein>
    <submittedName>
        <fullName evidence="1">Uncharacterized protein</fullName>
    </submittedName>
</protein>
<evidence type="ECO:0000313" key="1">
    <source>
        <dbReference type="EMBL" id="GKT37447.1"/>
    </source>
</evidence>
<accession>A0ABQ5KYD0</accession>
<proteinExistence type="predicted"/>
<dbReference type="EMBL" id="BQXS01004623">
    <property type="protein sequence ID" value="GKT37447.1"/>
    <property type="molecule type" value="Genomic_DNA"/>
</dbReference>
<reference evidence="1" key="1">
    <citation type="submission" date="2022-03" db="EMBL/GenBank/DDBJ databases">
        <title>Draft genome sequence of Aduncisulcus paluster, a free-living microaerophilic Fornicata.</title>
        <authorList>
            <person name="Yuyama I."/>
            <person name="Kume K."/>
            <person name="Tamura T."/>
            <person name="Inagaki Y."/>
            <person name="Hashimoto T."/>
        </authorList>
    </citation>
    <scope>NUCLEOTIDE SEQUENCE</scope>
    <source>
        <strain evidence="1">NY0171</strain>
    </source>
</reference>
<dbReference type="Proteomes" id="UP001057375">
    <property type="component" value="Unassembled WGS sequence"/>
</dbReference>
<name>A0ABQ5KYD0_9EUKA</name>
<sequence length="66" mass="7452">MVGLYLADAKITAYRDGSEAGRAWLNIGKLDGYKWEDGKVRIYKLMDMLSGIIISVRRVRMGVSWG</sequence>
<keyword evidence="2" id="KW-1185">Reference proteome</keyword>
<feature type="non-terminal residue" evidence="1">
    <location>
        <position position="66"/>
    </location>
</feature>
<gene>
    <name evidence="1" type="ORF">ADUPG1_003385</name>
</gene>